<organism evidence="2 3">
    <name type="scientific">Colletotrichum tanaceti</name>
    <dbReference type="NCBI Taxonomy" id="1306861"/>
    <lineage>
        <taxon>Eukaryota</taxon>
        <taxon>Fungi</taxon>
        <taxon>Dikarya</taxon>
        <taxon>Ascomycota</taxon>
        <taxon>Pezizomycotina</taxon>
        <taxon>Sordariomycetes</taxon>
        <taxon>Hypocreomycetidae</taxon>
        <taxon>Glomerellales</taxon>
        <taxon>Glomerellaceae</taxon>
        <taxon>Colletotrichum</taxon>
        <taxon>Colletotrichum destructivum species complex</taxon>
    </lineage>
</organism>
<gene>
    <name evidence="2" type="ORF">CTA1_7165</name>
</gene>
<protein>
    <submittedName>
        <fullName evidence="2">Uncharacterized protein</fullName>
    </submittedName>
</protein>
<keyword evidence="3" id="KW-1185">Reference proteome</keyword>
<sequence>MHTLRQRKPGPDRRHLFGESTYMPPRSFGLRTTTNCSFFLSLLSFFVLVGCLAWDDSLERDWSEDDDDDDAPPAQLADLVPEAVDLGDRGVVRRAEAVELGVDEAQLRRQRRVLLAQLRRLPGLGLHRRGPADEVVPLRHEGAELDGLGLQLFVAVLQLGDALAQLLHDGRFGGDRCGLGLFGGGGAGVVVDGCRCYLRFRRFGLGDHGLDADHVIVLDIILGGRRCFVDDGDRSSYLFLCRRGCRRRRRRLLGGRRRRWRGFVFALDGVRVALVRGTHNGGGDGSGDGSGDGAHEGLGASELAGDGLVLVPERRVLRPEAVALLGQGEDPRALVVLVPEEGADLGLERGILVPEALGARLEPVVLGPDGLERPDLRLEPALAELELALGGLEALEPRLHVRVGGLELRQADLDLVLLDLEGAEADLHLLLLGLEGADAALDVVLVPLELLHVGLEALLLRLERVVAVPGGLPLRLEPLDVGLELPLALVEVVDAGLQAPVGLGQRAVLLVELVDLGLVRVDVGPQEVALGRDVAHLGAPADELRLEPGDADLEALPGQLQRGDALDEGALRLLGDVVGVADAPLQVAAPRLKVLPDPLPLGRVHLQDGVPVGGLVLGAPLEGHLLLEVVGPGLQPLPDAPELVPLAGDVSELLLVLAEAALDVVQEPALLVKVAGDLVLEAPLLAALLLRLVPVGGERREPLQGVLEPLVGIGLLAEQALGLLLHARDLLEEPILHLFPFAELVGGDGLDHGRGGGRGGHLDVDGLSLGRDDVDPGTLEVGGLGWGRWNSGGGGGGGGGGGSGGSGGVGGGGGGSGNLLLNSKGPGADGRGVSVSLAGVRVKVVDAGCVGDGGAGVEAVLGLDIRVVGVVGGRVDGLVGPPPWPAELRARRTVAEGRGLEHQRRLPAAVAVAVAVAAAAAAAADVLVPPAPG</sequence>
<dbReference type="Proteomes" id="UP000310108">
    <property type="component" value="Unassembled WGS sequence"/>
</dbReference>
<evidence type="ECO:0000313" key="3">
    <source>
        <dbReference type="Proteomes" id="UP000310108"/>
    </source>
</evidence>
<proteinExistence type="predicted"/>
<reference evidence="2 3" key="1">
    <citation type="journal article" date="2019" name="PLoS ONE">
        <title>Comparative genome analysis indicates high evolutionary potential of pathogenicity genes in Colletotrichum tanaceti.</title>
        <authorList>
            <person name="Lelwala R.V."/>
            <person name="Korhonen P.K."/>
            <person name="Young N.D."/>
            <person name="Scott J.B."/>
            <person name="Ades P.A."/>
            <person name="Gasser R.B."/>
            <person name="Taylor P.W.J."/>
        </authorList>
    </citation>
    <scope>NUCLEOTIDE SEQUENCE [LARGE SCALE GENOMIC DNA]</scope>
    <source>
        <strain evidence="2">BRIP57314</strain>
    </source>
</reference>
<dbReference type="EMBL" id="PJEX01000663">
    <property type="protein sequence ID" value="TKW48938.1"/>
    <property type="molecule type" value="Genomic_DNA"/>
</dbReference>
<evidence type="ECO:0000313" key="2">
    <source>
        <dbReference type="EMBL" id="TKW48938.1"/>
    </source>
</evidence>
<name>A0A4U6X0P7_9PEZI</name>
<evidence type="ECO:0000256" key="1">
    <source>
        <dbReference type="SAM" id="MobiDB-lite"/>
    </source>
</evidence>
<accession>A0A4U6X0P7</accession>
<dbReference type="AlphaFoldDB" id="A0A4U6X0P7"/>
<comment type="caution">
    <text evidence="2">The sequence shown here is derived from an EMBL/GenBank/DDBJ whole genome shotgun (WGS) entry which is preliminary data.</text>
</comment>
<feature type="region of interest" description="Disordered" evidence="1">
    <location>
        <begin position="790"/>
        <end position="811"/>
    </location>
</feature>